<evidence type="ECO:0000256" key="4">
    <source>
        <dbReference type="ARBA" id="ARBA00022679"/>
    </source>
</evidence>
<dbReference type="PANTHER" id="PTHR45790">
    <property type="entry name" value="SIROHEME SYNTHASE-RELATED"/>
    <property type="match status" value="1"/>
</dbReference>
<comment type="similarity">
    <text evidence="1 8">Belongs to the precorrin methyltransferase family.</text>
</comment>
<keyword evidence="6" id="KW-0627">Porphyrin biosynthesis</keyword>
<dbReference type="InterPro" id="IPR006366">
    <property type="entry name" value="CobA/CysG_C"/>
</dbReference>
<evidence type="ECO:0000256" key="7">
    <source>
        <dbReference type="ARBA" id="ARBA00025705"/>
    </source>
</evidence>
<dbReference type="PROSITE" id="PS00839">
    <property type="entry name" value="SUMT_1"/>
    <property type="match status" value="1"/>
</dbReference>
<name>A0ABT1BSF0_9BURK</name>
<dbReference type="Gene3D" id="3.30.950.10">
    <property type="entry name" value="Methyltransferase, Cobalt-precorrin-4 Transmethylase, Domain 2"/>
    <property type="match status" value="1"/>
</dbReference>
<dbReference type="InterPro" id="IPR014777">
    <property type="entry name" value="4pyrrole_Mease_sub1"/>
</dbReference>
<gene>
    <name evidence="10" type="primary">cobA</name>
    <name evidence="10" type="ORF">M0L44_20220</name>
</gene>
<comment type="caution">
    <text evidence="10">The sequence shown here is derived from an EMBL/GenBank/DDBJ whole genome shotgun (WGS) entry which is preliminary data.</text>
</comment>
<dbReference type="EMBL" id="JAMXMC010000015">
    <property type="protein sequence ID" value="MCO5979033.1"/>
    <property type="molecule type" value="Genomic_DNA"/>
</dbReference>
<keyword evidence="3 8" id="KW-0489">Methyltransferase</keyword>
<dbReference type="RefSeq" id="WP_252771993.1">
    <property type="nucleotide sequence ID" value="NZ_JAMXMC010000015.1"/>
</dbReference>
<dbReference type="Gene3D" id="3.40.1010.10">
    <property type="entry name" value="Cobalt-precorrin-4 Transmethylase, Domain 1"/>
    <property type="match status" value="1"/>
</dbReference>
<dbReference type="InterPro" id="IPR014776">
    <property type="entry name" value="4pyrrole_Mease_sub2"/>
</dbReference>
<dbReference type="Pfam" id="PF00590">
    <property type="entry name" value="TP_methylase"/>
    <property type="match status" value="1"/>
</dbReference>
<feature type="domain" description="Tetrapyrrole methylase" evidence="9">
    <location>
        <begin position="11"/>
        <end position="227"/>
    </location>
</feature>
<reference evidence="10 11" key="1">
    <citation type="submission" date="2022-06" db="EMBL/GenBank/DDBJ databases">
        <title>Ideonella sp. NS12-5 Genome sequencing and assembly.</title>
        <authorList>
            <person name="Jung Y."/>
        </authorList>
    </citation>
    <scope>NUCLEOTIDE SEQUENCE [LARGE SCALE GENOMIC DNA]</scope>
    <source>
        <strain evidence="10 11">NS12-5</strain>
    </source>
</reference>
<accession>A0ABT1BSF0</accession>
<dbReference type="InterPro" id="IPR035996">
    <property type="entry name" value="4pyrrol_Methylase_sf"/>
</dbReference>
<dbReference type="InterPro" id="IPR003043">
    <property type="entry name" value="Uropor_MeTrfase_CS"/>
</dbReference>
<protein>
    <recommendedName>
        <fullName evidence="2">uroporphyrinogen-III C-methyltransferase</fullName>
        <ecNumber evidence="2">2.1.1.107</ecNumber>
    </recommendedName>
</protein>
<keyword evidence="4 8" id="KW-0808">Transferase</keyword>
<evidence type="ECO:0000256" key="5">
    <source>
        <dbReference type="ARBA" id="ARBA00022691"/>
    </source>
</evidence>
<keyword evidence="11" id="KW-1185">Reference proteome</keyword>
<evidence type="ECO:0000313" key="10">
    <source>
        <dbReference type="EMBL" id="MCO5979033.1"/>
    </source>
</evidence>
<dbReference type="GO" id="GO:0004851">
    <property type="term" value="F:uroporphyrin-III C-methyltransferase activity"/>
    <property type="evidence" value="ECO:0007669"/>
    <property type="project" value="UniProtKB-EC"/>
</dbReference>
<organism evidence="10 11">
    <name type="scientific">Ideonella oryzae</name>
    <dbReference type="NCBI Taxonomy" id="2937441"/>
    <lineage>
        <taxon>Bacteria</taxon>
        <taxon>Pseudomonadati</taxon>
        <taxon>Pseudomonadota</taxon>
        <taxon>Betaproteobacteria</taxon>
        <taxon>Burkholderiales</taxon>
        <taxon>Sphaerotilaceae</taxon>
        <taxon>Ideonella</taxon>
    </lineage>
</organism>
<sequence length="270" mass="27561">MPLPAAPVLHTVHLVGAGPGDPELLTLKALRVLRQATVILVDDLVGEQVLACALEGLDPAPRIVPVGKRGGCESTPQAFIEKLLVREALAGEKVVRLKGGDPLVFGRAGEEIAALRQAGIPVEVVNGITAGLAAVNALGTGWTDRRHAQGVMLVTGHPQTGGAGPDWDAIGAAAASGLTLVIYMGVTQAPRLVEQLLPRLGPDWPAAAVQAASTPGQRQVRATLGTLVDTLAREQLGSPAVLVLGRVLEAAALAQWAAQAAPASQAQASA</sequence>
<proteinExistence type="inferred from homology"/>
<evidence type="ECO:0000256" key="1">
    <source>
        <dbReference type="ARBA" id="ARBA00005879"/>
    </source>
</evidence>
<dbReference type="InterPro" id="IPR050161">
    <property type="entry name" value="Siro_Cobalamin_biosynth"/>
</dbReference>
<dbReference type="InterPro" id="IPR000878">
    <property type="entry name" value="4pyrrol_Mease"/>
</dbReference>
<dbReference type="GO" id="GO:0032259">
    <property type="term" value="P:methylation"/>
    <property type="evidence" value="ECO:0007669"/>
    <property type="project" value="UniProtKB-KW"/>
</dbReference>
<evidence type="ECO:0000256" key="8">
    <source>
        <dbReference type="RuleBase" id="RU003960"/>
    </source>
</evidence>
<dbReference type="CDD" id="cd11642">
    <property type="entry name" value="SUMT"/>
    <property type="match status" value="1"/>
</dbReference>
<dbReference type="EC" id="2.1.1.107" evidence="2"/>
<dbReference type="NCBIfam" id="TIGR01469">
    <property type="entry name" value="cobA_cysG_Cterm"/>
    <property type="match status" value="1"/>
</dbReference>
<evidence type="ECO:0000259" key="9">
    <source>
        <dbReference type="Pfam" id="PF00590"/>
    </source>
</evidence>
<comment type="pathway">
    <text evidence="7">Porphyrin-containing compound metabolism; siroheme biosynthesis; precorrin-2 from uroporphyrinogen III: step 1/1.</text>
</comment>
<dbReference type="PROSITE" id="PS00840">
    <property type="entry name" value="SUMT_2"/>
    <property type="match status" value="1"/>
</dbReference>
<dbReference type="SUPFAM" id="SSF53790">
    <property type="entry name" value="Tetrapyrrole methylase"/>
    <property type="match status" value="1"/>
</dbReference>
<evidence type="ECO:0000313" key="11">
    <source>
        <dbReference type="Proteomes" id="UP001204851"/>
    </source>
</evidence>
<dbReference type="NCBIfam" id="NF004790">
    <property type="entry name" value="PRK06136.1"/>
    <property type="match status" value="1"/>
</dbReference>
<dbReference type="PANTHER" id="PTHR45790:SF3">
    <property type="entry name" value="S-ADENOSYL-L-METHIONINE-DEPENDENT UROPORPHYRINOGEN III METHYLTRANSFERASE, CHLOROPLASTIC"/>
    <property type="match status" value="1"/>
</dbReference>
<evidence type="ECO:0000256" key="6">
    <source>
        <dbReference type="ARBA" id="ARBA00023244"/>
    </source>
</evidence>
<dbReference type="Proteomes" id="UP001204851">
    <property type="component" value="Unassembled WGS sequence"/>
</dbReference>
<evidence type="ECO:0000256" key="2">
    <source>
        <dbReference type="ARBA" id="ARBA00012162"/>
    </source>
</evidence>
<keyword evidence="5" id="KW-0949">S-adenosyl-L-methionine</keyword>
<evidence type="ECO:0000256" key="3">
    <source>
        <dbReference type="ARBA" id="ARBA00022603"/>
    </source>
</evidence>